<organism evidence="2 3">
    <name type="scientific">Rhynchophorus ferrugineus</name>
    <name type="common">Red palm weevil</name>
    <name type="synonym">Curculio ferrugineus</name>
    <dbReference type="NCBI Taxonomy" id="354439"/>
    <lineage>
        <taxon>Eukaryota</taxon>
        <taxon>Metazoa</taxon>
        <taxon>Ecdysozoa</taxon>
        <taxon>Arthropoda</taxon>
        <taxon>Hexapoda</taxon>
        <taxon>Insecta</taxon>
        <taxon>Pterygota</taxon>
        <taxon>Neoptera</taxon>
        <taxon>Endopterygota</taxon>
        <taxon>Coleoptera</taxon>
        <taxon>Polyphaga</taxon>
        <taxon>Cucujiformia</taxon>
        <taxon>Curculionidae</taxon>
        <taxon>Dryophthorinae</taxon>
        <taxon>Rhynchophorus</taxon>
    </lineage>
</organism>
<proteinExistence type="predicted"/>
<evidence type="ECO:0000313" key="3">
    <source>
        <dbReference type="Proteomes" id="UP000625711"/>
    </source>
</evidence>
<dbReference type="PANTHER" id="PTHR43157:SF31">
    <property type="entry name" value="PHOSPHATIDYLINOSITOL-GLYCAN BIOSYNTHESIS CLASS F PROTEIN"/>
    <property type="match status" value="1"/>
</dbReference>
<dbReference type="OrthoDB" id="191139at2759"/>
<sequence>TGFETGIEVAKRGAKVILACRNEERAQKAVEKILKERMSSSMEGLMEDGLHPVLASNYFGHFLLTHLLMGLMNCSSVLTVKTSLFHIIDLLKKPTPSRVINVASLMAILYNFSSVNELNNSESYTRK</sequence>
<dbReference type="PANTHER" id="PTHR43157">
    <property type="entry name" value="PHOSPHATIDYLINOSITOL-GLYCAN BIOSYNTHESIS CLASS F PROTEIN-RELATED"/>
    <property type="match status" value="1"/>
</dbReference>
<feature type="non-terminal residue" evidence="2">
    <location>
        <position position="1"/>
    </location>
</feature>
<comment type="caution">
    <text evidence="2">The sequence shown here is derived from an EMBL/GenBank/DDBJ whole genome shotgun (WGS) entry which is preliminary data.</text>
</comment>
<dbReference type="AlphaFoldDB" id="A0A834IE09"/>
<dbReference type="GO" id="GO:0016491">
    <property type="term" value="F:oxidoreductase activity"/>
    <property type="evidence" value="ECO:0007669"/>
    <property type="project" value="UniProtKB-KW"/>
</dbReference>
<dbReference type="EMBL" id="JAACXV010005103">
    <property type="protein sequence ID" value="KAF7276903.1"/>
    <property type="molecule type" value="Genomic_DNA"/>
</dbReference>
<gene>
    <name evidence="2" type="ORF">GWI33_009669</name>
</gene>
<accession>A0A834IE09</accession>
<dbReference type="InterPro" id="IPR036291">
    <property type="entry name" value="NAD(P)-bd_dom_sf"/>
</dbReference>
<dbReference type="SUPFAM" id="SSF51735">
    <property type="entry name" value="NAD(P)-binding Rossmann-fold domains"/>
    <property type="match status" value="1"/>
</dbReference>
<keyword evidence="3" id="KW-1185">Reference proteome</keyword>
<reference evidence="2" key="1">
    <citation type="submission" date="2020-08" db="EMBL/GenBank/DDBJ databases">
        <title>Genome sequencing and assembly of the red palm weevil Rhynchophorus ferrugineus.</title>
        <authorList>
            <person name="Dias G.B."/>
            <person name="Bergman C.M."/>
            <person name="Manee M."/>
        </authorList>
    </citation>
    <scope>NUCLEOTIDE SEQUENCE</scope>
    <source>
        <strain evidence="2">AA-2017</strain>
        <tissue evidence="2">Whole larva</tissue>
    </source>
</reference>
<protein>
    <submittedName>
        <fullName evidence="2">Uncharacterized protein</fullName>
    </submittedName>
</protein>
<dbReference type="Proteomes" id="UP000625711">
    <property type="component" value="Unassembled WGS sequence"/>
</dbReference>
<dbReference type="Gene3D" id="3.40.50.720">
    <property type="entry name" value="NAD(P)-binding Rossmann-like Domain"/>
    <property type="match status" value="2"/>
</dbReference>
<keyword evidence="1" id="KW-0560">Oxidoreductase</keyword>
<evidence type="ECO:0000256" key="1">
    <source>
        <dbReference type="ARBA" id="ARBA00023002"/>
    </source>
</evidence>
<name>A0A834IE09_RHYFE</name>
<evidence type="ECO:0000313" key="2">
    <source>
        <dbReference type="EMBL" id="KAF7276903.1"/>
    </source>
</evidence>